<dbReference type="GO" id="GO:0019221">
    <property type="term" value="P:cytokine-mediated signaling pathway"/>
    <property type="evidence" value="ECO:0000318"/>
    <property type="project" value="GO_Central"/>
</dbReference>
<reference evidence="12" key="3">
    <citation type="submission" date="2025-09" db="UniProtKB">
        <authorList>
            <consortium name="Ensembl"/>
        </authorList>
    </citation>
    <scope>IDENTIFICATION</scope>
</reference>
<dbReference type="InterPro" id="IPR048648">
    <property type="entry name" value="CRLF2-like_D2"/>
</dbReference>
<keyword evidence="5 9" id="KW-1133">Transmembrane helix</keyword>
<dbReference type="GO" id="GO:0004896">
    <property type="term" value="F:cytokine receptor activity"/>
    <property type="evidence" value="ECO:0000318"/>
    <property type="project" value="GO_Central"/>
</dbReference>
<evidence type="ECO:0000313" key="12">
    <source>
        <dbReference type="Ensembl" id="ENSACAP00000015180.4"/>
    </source>
</evidence>
<evidence type="ECO:0000259" key="11">
    <source>
        <dbReference type="PROSITE" id="PS50853"/>
    </source>
</evidence>
<organism evidence="12 13">
    <name type="scientific">Anolis carolinensis</name>
    <name type="common">Green anole</name>
    <name type="synonym">American chameleon</name>
    <dbReference type="NCBI Taxonomy" id="28377"/>
    <lineage>
        <taxon>Eukaryota</taxon>
        <taxon>Metazoa</taxon>
        <taxon>Chordata</taxon>
        <taxon>Craniata</taxon>
        <taxon>Vertebrata</taxon>
        <taxon>Euteleostomi</taxon>
        <taxon>Lepidosauria</taxon>
        <taxon>Squamata</taxon>
        <taxon>Bifurcata</taxon>
        <taxon>Unidentata</taxon>
        <taxon>Episquamata</taxon>
        <taxon>Toxicofera</taxon>
        <taxon>Iguania</taxon>
        <taxon>Dactyloidae</taxon>
        <taxon>Anolis</taxon>
    </lineage>
</organism>
<comment type="subcellular location">
    <subcellularLocation>
        <location evidence="1">Membrane</location>
        <topology evidence="1">Single-pass type I membrane protein</topology>
    </subcellularLocation>
</comment>
<dbReference type="InParanoid" id="H9GMC0"/>
<dbReference type="SUPFAM" id="SSF49265">
    <property type="entry name" value="Fibronectin type III"/>
    <property type="match status" value="2"/>
</dbReference>
<feature type="chain" id="PRO_5032893622" description="Fibronectin type-III domain-containing protein" evidence="10">
    <location>
        <begin position="30"/>
        <end position="336"/>
    </location>
</feature>
<accession>H9GMC0</accession>
<dbReference type="Pfam" id="PF21604">
    <property type="entry name" value="CRLF2_D1"/>
    <property type="match status" value="1"/>
</dbReference>
<keyword evidence="8" id="KW-0325">Glycoprotein</keyword>
<dbReference type="Pfam" id="PF21605">
    <property type="entry name" value="CRLF2-like_D2"/>
    <property type="match status" value="1"/>
</dbReference>
<dbReference type="InterPro" id="IPR003961">
    <property type="entry name" value="FN3_dom"/>
</dbReference>
<evidence type="ECO:0000313" key="13">
    <source>
        <dbReference type="Proteomes" id="UP000001646"/>
    </source>
</evidence>
<keyword evidence="7" id="KW-0675">Receptor</keyword>
<dbReference type="STRING" id="28377.ENSACAP00000015180"/>
<proteinExistence type="inferred from homology"/>
<keyword evidence="6 9" id="KW-0472">Membrane</keyword>
<reference evidence="12" key="2">
    <citation type="submission" date="2025-08" db="UniProtKB">
        <authorList>
            <consortium name="Ensembl"/>
        </authorList>
    </citation>
    <scope>IDENTIFICATION</scope>
</reference>
<evidence type="ECO:0000256" key="8">
    <source>
        <dbReference type="ARBA" id="ARBA00023180"/>
    </source>
</evidence>
<dbReference type="FunFam" id="2.60.40.10:FF:000754">
    <property type="entry name" value="Cytokine receptor common subunit gamma"/>
    <property type="match status" value="1"/>
</dbReference>
<evidence type="ECO:0000256" key="1">
    <source>
        <dbReference type="ARBA" id="ARBA00004479"/>
    </source>
</evidence>
<dbReference type="Bgee" id="ENSACAG00000015455">
    <property type="expression patterns" value="Expressed in adrenal gland and 9 other cell types or tissues"/>
</dbReference>
<dbReference type="InterPro" id="IPR048651">
    <property type="entry name" value="CRLF2-like_D1"/>
</dbReference>
<reference evidence="12" key="1">
    <citation type="submission" date="2009-12" db="EMBL/GenBank/DDBJ databases">
        <title>The Genome Sequence of Anolis carolinensis (Green Anole Lizard).</title>
        <authorList>
            <consortium name="The Genome Sequencing Platform"/>
            <person name="Di Palma F."/>
            <person name="Alfoldi J."/>
            <person name="Heiman D."/>
            <person name="Young S."/>
            <person name="Grabherr M."/>
            <person name="Johnson J."/>
            <person name="Lander E.S."/>
            <person name="Lindblad-Toh K."/>
        </authorList>
    </citation>
    <scope>NUCLEOTIDE SEQUENCE [LARGE SCALE GENOMIC DNA]</scope>
    <source>
        <strain evidence="12">JBL SC #1</strain>
    </source>
</reference>
<comment type="similarity">
    <text evidence="2">Belongs to the type I cytokine receptor family. Type 5 subfamily.</text>
</comment>
<dbReference type="PROSITE" id="PS50853">
    <property type="entry name" value="FN3"/>
    <property type="match status" value="1"/>
</dbReference>
<keyword evidence="4 10" id="KW-0732">Signal</keyword>
<evidence type="ECO:0000256" key="5">
    <source>
        <dbReference type="ARBA" id="ARBA00022989"/>
    </source>
</evidence>
<keyword evidence="3 9" id="KW-0812">Transmembrane</keyword>
<feature type="signal peptide" evidence="10">
    <location>
        <begin position="1"/>
        <end position="29"/>
    </location>
</feature>
<name>H9GMC0_ANOCA</name>
<dbReference type="PANTHER" id="PTHR23037:SF47">
    <property type="entry name" value="INTERLEUKIN 2 RECEPTOR SUBUNIT GAMMA"/>
    <property type="match status" value="1"/>
</dbReference>
<dbReference type="HOGENOM" id="CLU_060544_1_0_1"/>
<dbReference type="eggNOG" id="ENOG502S289">
    <property type="taxonomic scope" value="Eukaryota"/>
</dbReference>
<dbReference type="InterPro" id="IPR036116">
    <property type="entry name" value="FN3_sf"/>
</dbReference>
<dbReference type="InterPro" id="IPR013783">
    <property type="entry name" value="Ig-like_fold"/>
</dbReference>
<dbReference type="Proteomes" id="UP000001646">
    <property type="component" value="Unplaced"/>
</dbReference>
<dbReference type="GO" id="GO:0009897">
    <property type="term" value="C:external side of plasma membrane"/>
    <property type="evidence" value="ECO:0000318"/>
    <property type="project" value="GO_Central"/>
</dbReference>
<protein>
    <recommendedName>
        <fullName evidence="11">Fibronectin type-III domain-containing protein</fullName>
    </recommendedName>
</protein>
<dbReference type="CDD" id="cd00063">
    <property type="entry name" value="FN3"/>
    <property type="match status" value="1"/>
</dbReference>
<dbReference type="Ensembl" id="ENSACAT00000015487.4">
    <property type="protein sequence ID" value="ENSACAP00000015180.4"/>
    <property type="gene ID" value="ENSACAG00000015455.4"/>
</dbReference>
<sequence>MRMNGFREPGLWLLGLLLLLLVHCKQTSGSSEPQVDCIVFNEESLTCNWTTKDNLSANYTLHYWIKEGKPSRECPHYFRRDDGLNTGCQLNISVEDFLYSEFHVYINASHGGAVFKDYKSLLERVKPGAPFNLSIQTQDDNQLLLSWESPYRSPQFLQNKVKYKSNKDTSWTEQKTDRMEFSLPSVDPEKVYTFYVSSKVKDAYGKTDLWSDEAGPVHWGKEKEPSIEPWVQVAIGVGSVCLLLLMMASLISMERIRLVLLPAIPNPGKKFEDLFTAYRGNFSVSILEGKPPGAAFKVGRRQNHQRVKAQGFVMCRNYKIHILLSFQSPVLECWEL</sequence>
<evidence type="ECO:0000256" key="10">
    <source>
        <dbReference type="SAM" id="SignalP"/>
    </source>
</evidence>
<feature type="transmembrane region" description="Helical" evidence="9">
    <location>
        <begin position="230"/>
        <end position="251"/>
    </location>
</feature>
<dbReference type="GeneTree" id="ENSGT00940000164309"/>
<keyword evidence="13" id="KW-1185">Reference proteome</keyword>
<evidence type="ECO:0000256" key="3">
    <source>
        <dbReference type="ARBA" id="ARBA00022692"/>
    </source>
</evidence>
<dbReference type="Gene3D" id="2.60.40.10">
    <property type="entry name" value="Immunoglobulins"/>
    <property type="match status" value="2"/>
</dbReference>
<dbReference type="SMART" id="SM00060">
    <property type="entry name" value="FN3"/>
    <property type="match status" value="1"/>
</dbReference>
<evidence type="ECO:0000256" key="4">
    <source>
        <dbReference type="ARBA" id="ARBA00022729"/>
    </source>
</evidence>
<evidence type="ECO:0000256" key="2">
    <source>
        <dbReference type="ARBA" id="ARBA00008159"/>
    </source>
</evidence>
<evidence type="ECO:0000256" key="9">
    <source>
        <dbReference type="SAM" id="Phobius"/>
    </source>
</evidence>
<evidence type="ECO:0000256" key="7">
    <source>
        <dbReference type="ARBA" id="ARBA00023170"/>
    </source>
</evidence>
<evidence type="ECO:0000256" key="6">
    <source>
        <dbReference type="ARBA" id="ARBA00023136"/>
    </source>
</evidence>
<dbReference type="AlphaFoldDB" id="H9GMC0"/>
<dbReference type="PANTHER" id="PTHR23037">
    <property type="entry name" value="CYTOKINE RECEPTOR"/>
    <property type="match status" value="1"/>
</dbReference>
<feature type="domain" description="Fibronectin type-III" evidence="11">
    <location>
        <begin position="129"/>
        <end position="223"/>
    </location>
</feature>